<evidence type="ECO:0000313" key="1">
    <source>
        <dbReference type="EMBL" id="KAH7852894.1"/>
    </source>
</evidence>
<gene>
    <name evidence="1" type="ORF">Vadar_030625</name>
</gene>
<accession>A0ACB7YJ77</accession>
<sequence length="316" mass="34517">MEWWSFVRNAAPFAALMAAECTDIGMTTLAKAAMIKGMSNFVFVVYANALGALILLPIVLTRSVAQMLESTGVKYSSPTLSSAMSNLNPIFTYVLAISFRMEELDLRSSSTVAKFLGALVSVLGAFILTLYKGQKILSTSPFTESPHQLLQSQKSNWVLAGLLLAIAFLSFALSNIFQTAVVREIPEKTTIVFFLCFFTTTLCGSFSLIVERNLNAWKLRPGIELIAVVYAEKGPVFVAMFKPVGVAIAVVMSSLFLGDPLYLGSVVGAVIIALGFYTVMWGKAKEKKLVPENEISCFESSSERIPLLQNKPKEEM</sequence>
<keyword evidence="2" id="KW-1185">Reference proteome</keyword>
<name>A0ACB7YJ77_9ERIC</name>
<dbReference type="Proteomes" id="UP000828048">
    <property type="component" value="Chromosome 8"/>
</dbReference>
<dbReference type="EMBL" id="CM037158">
    <property type="protein sequence ID" value="KAH7852894.1"/>
    <property type="molecule type" value="Genomic_DNA"/>
</dbReference>
<evidence type="ECO:0000313" key="2">
    <source>
        <dbReference type="Proteomes" id="UP000828048"/>
    </source>
</evidence>
<organism evidence="1 2">
    <name type="scientific">Vaccinium darrowii</name>
    <dbReference type="NCBI Taxonomy" id="229202"/>
    <lineage>
        <taxon>Eukaryota</taxon>
        <taxon>Viridiplantae</taxon>
        <taxon>Streptophyta</taxon>
        <taxon>Embryophyta</taxon>
        <taxon>Tracheophyta</taxon>
        <taxon>Spermatophyta</taxon>
        <taxon>Magnoliopsida</taxon>
        <taxon>eudicotyledons</taxon>
        <taxon>Gunneridae</taxon>
        <taxon>Pentapetalae</taxon>
        <taxon>asterids</taxon>
        <taxon>Ericales</taxon>
        <taxon>Ericaceae</taxon>
        <taxon>Vaccinioideae</taxon>
        <taxon>Vaccinieae</taxon>
        <taxon>Vaccinium</taxon>
    </lineage>
</organism>
<proteinExistence type="predicted"/>
<protein>
    <submittedName>
        <fullName evidence="1">Uncharacterized protein</fullName>
    </submittedName>
</protein>
<comment type="caution">
    <text evidence="1">The sequence shown here is derived from an EMBL/GenBank/DDBJ whole genome shotgun (WGS) entry which is preliminary data.</text>
</comment>
<reference evidence="1 2" key="1">
    <citation type="journal article" date="2021" name="Hortic Res">
        <title>High-quality reference genome and annotation aids understanding of berry development for evergreen blueberry (Vaccinium darrowii).</title>
        <authorList>
            <person name="Yu J."/>
            <person name="Hulse-Kemp A.M."/>
            <person name="Babiker E."/>
            <person name="Staton M."/>
        </authorList>
    </citation>
    <scope>NUCLEOTIDE SEQUENCE [LARGE SCALE GENOMIC DNA]</scope>
    <source>
        <strain evidence="2">cv. NJ 8807/NJ 8810</strain>
        <tissue evidence="1">Young leaf</tissue>
    </source>
</reference>